<dbReference type="GeneID" id="54352662"/>
<dbReference type="SMART" id="SM01266">
    <property type="entry name" value="Mac"/>
    <property type="match status" value="1"/>
</dbReference>
<dbReference type="PANTHER" id="PTHR23416">
    <property type="entry name" value="SIALIC ACID SYNTHASE-RELATED"/>
    <property type="match status" value="1"/>
</dbReference>
<feature type="region of interest" description="Disordered" evidence="4">
    <location>
        <begin position="290"/>
        <end position="435"/>
    </location>
</feature>
<evidence type="ECO:0000256" key="2">
    <source>
        <dbReference type="ARBA" id="ARBA00022679"/>
    </source>
</evidence>
<sequence length="636" mass="70120">MSAVLHMPAINTAPFMLKEKLGDPFAPAFTAVNGRPSPSSPHAPTVPHGMTAWSSVPRDPGSRPASHSISPTMTNGDRSPDSPFKRKRSPSLDDQPPRGSSREWPTPIGPSPTVSYHEQRPSLEPHQRTLPPIDRLQPERRWTADPSEYQDHHHHEPRPLEPPHHMPPSHMSDPNDYEDNAIDHSRLDQHSDQKKVGRKRQFANRTKTGCGTCRKRKKKCDEAKPKCNNCLRGNFECAGYANKIPWSKEGASKAPPALQAKERVSSTEIPAHYARCNVCNQVHIPHCEPTQKPYSESISSDGIRPRPVSVDEQQRKPPTPDSWTKTWTESPRYKSEHPPPPPPPQRQHNPRVYHHTPQTMSQPAPNHPAVAPQPAPYAQPLPPAPALERTPVHDPHARPPPPPPPPLAPMAAAPPAPSPSRYSHPPLPPKSEKDKMLAGEPFLPYTDQLVDERTLCSGAVYRFNSLSNAAVQIATSERERQFEYIIAARWIYSRPGERRVTGHLGGGINVAIPFHCDYGYNISVGDNVVIGPNSQFLDSGRIAIGRNTKIGARVTISTLKAPSDTKMLKGSKGTEIAREVYIGENVYIGDGCIIEAGVRIGNNAIVRAGSVVVRDIPADCVALGNPAEVRQVNWKD</sequence>
<dbReference type="GO" id="GO:0008374">
    <property type="term" value="F:O-acyltransferase activity"/>
    <property type="evidence" value="ECO:0007669"/>
    <property type="project" value="TreeGrafter"/>
</dbReference>
<evidence type="ECO:0000313" key="6">
    <source>
        <dbReference type="EMBL" id="KAF1928764.1"/>
    </source>
</evidence>
<dbReference type="InterPro" id="IPR036864">
    <property type="entry name" value="Zn2-C6_fun-type_DNA-bd_sf"/>
</dbReference>
<dbReference type="Pfam" id="PF00172">
    <property type="entry name" value="Zn_clus"/>
    <property type="match status" value="1"/>
</dbReference>
<accession>A0A6A5RP09</accession>
<dbReference type="InterPro" id="IPR011004">
    <property type="entry name" value="Trimer_LpxA-like_sf"/>
</dbReference>
<dbReference type="GO" id="GO:0000981">
    <property type="term" value="F:DNA-binding transcription factor activity, RNA polymerase II-specific"/>
    <property type="evidence" value="ECO:0007669"/>
    <property type="project" value="InterPro"/>
</dbReference>
<feature type="compositionally biased region" description="Pro residues" evidence="4">
    <location>
        <begin position="371"/>
        <end position="385"/>
    </location>
</feature>
<feature type="compositionally biased region" description="Pro residues" evidence="4">
    <location>
        <begin position="398"/>
        <end position="418"/>
    </location>
</feature>
<dbReference type="Gene3D" id="4.10.240.10">
    <property type="entry name" value="Zn(2)-C6 fungal-type DNA-binding domain"/>
    <property type="match status" value="1"/>
</dbReference>
<evidence type="ECO:0000256" key="3">
    <source>
        <dbReference type="ARBA" id="ARBA00023242"/>
    </source>
</evidence>
<feature type="region of interest" description="Disordered" evidence="4">
    <location>
        <begin position="26"/>
        <end position="207"/>
    </location>
</feature>
<feature type="domain" description="Zn(2)-C6 fungal-type" evidence="5">
    <location>
        <begin position="209"/>
        <end position="237"/>
    </location>
</feature>
<proteinExistence type="inferred from homology"/>
<comment type="similarity">
    <text evidence="1">Belongs to the transferase hexapeptide repeat family.</text>
</comment>
<dbReference type="CDD" id="cd00067">
    <property type="entry name" value="GAL4"/>
    <property type="match status" value="1"/>
</dbReference>
<evidence type="ECO:0000259" key="5">
    <source>
        <dbReference type="PROSITE" id="PS50048"/>
    </source>
</evidence>
<dbReference type="SMART" id="SM00066">
    <property type="entry name" value="GAL4"/>
    <property type="match status" value="1"/>
</dbReference>
<name>A0A6A5RP09_9PLEO</name>
<dbReference type="InterPro" id="IPR001451">
    <property type="entry name" value="Hexapep"/>
</dbReference>
<dbReference type="InterPro" id="IPR051159">
    <property type="entry name" value="Hexapeptide_acetyltransf"/>
</dbReference>
<dbReference type="EMBL" id="ML978968">
    <property type="protein sequence ID" value="KAF1928764.1"/>
    <property type="molecule type" value="Genomic_DNA"/>
</dbReference>
<protein>
    <submittedName>
        <fullName evidence="6">Trimeric LpxA-like protein</fullName>
    </submittedName>
</protein>
<feature type="compositionally biased region" description="Basic and acidic residues" evidence="4">
    <location>
        <begin position="117"/>
        <end position="127"/>
    </location>
</feature>
<dbReference type="GO" id="GO:0016407">
    <property type="term" value="F:acetyltransferase activity"/>
    <property type="evidence" value="ECO:0007669"/>
    <property type="project" value="InterPro"/>
</dbReference>
<evidence type="ECO:0000256" key="1">
    <source>
        <dbReference type="ARBA" id="ARBA00007274"/>
    </source>
</evidence>
<dbReference type="Proteomes" id="UP000800082">
    <property type="component" value="Unassembled WGS sequence"/>
</dbReference>
<gene>
    <name evidence="6" type="ORF">M421DRAFT_5205</name>
</gene>
<keyword evidence="3" id="KW-0539">Nucleus</keyword>
<dbReference type="AlphaFoldDB" id="A0A6A5RP09"/>
<dbReference type="Pfam" id="PF14602">
    <property type="entry name" value="Hexapep_2"/>
    <property type="match status" value="1"/>
</dbReference>
<dbReference type="InterPro" id="IPR024688">
    <property type="entry name" value="Mac_dom"/>
</dbReference>
<feature type="compositionally biased region" description="Basic and acidic residues" evidence="4">
    <location>
        <begin position="181"/>
        <end position="195"/>
    </location>
</feature>
<reference evidence="6" key="1">
    <citation type="journal article" date="2020" name="Stud. Mycol.">
        <title>101 Dothideomycetes genomes: a test case for predicting lifestyles and emergence of pathogens.</title>
        <authorList>
            <person name="Haridas S."/>
            <person name="Albert R."/>
            <person name="Binder M."/>
            <person name="Bloem J."/>
            <person name="Labutti K."/>
            <person name="Salamov A."/>
            <person name="Andreopoulos B."/>
            <person name="Baker S."/>
            <person name="Barry K."/>
            <person name="Bills G."/>
            <person name="Bluhm B."/>
            <person name="Cannon C."/>
            <person name="Castanera R."/>
            <person name="Culley D."/>
            <person name="Daum C."/>
            <person name="Ezra D."/>
            <person name="Gonzalez J."/>
            <person name="Henrissat B."/>
            <person name="Kuo A."/>
            <person name="Liang C."/>
            <person name="Lipzen A."/>
            <person name="Lutzoni F."/>
            <person name="Magnuson J."/>
            <person name="Mondo S."/>
            <person name="Nolan M."/>
            <person name="Ohm R."/>
            <person name="Pangilinan J."/>
            <person name="Park H.-J."/>
            <person name="Ramirez L."/>
            <person name="Alfaro M."/>
            <person name="Sun H."/>
            <person name="Tritt A."/>
            <person name="Yoshinaga Y."/>
            <person name="Zwiers L.-H."/>
            <person name="Turgeon B."/>
            <person name="Goodwin S."/>
            <person name="Spatafora J."/>
            <person name="Crous P."/>
            <person name="Grigoriev I."/>
        </authorList>
    </citation>
    <scope>NUCLEOTIDE SEQUENCE</scope>
    <source>
        <strain evidence="6">CBS 183.55</strain>
    </source>
</reference>
<dbReference type="PROSITE" id="PS50048">
    <property type="entry name" value="ZN2_CY6_FUNGAL_2"/>
    <property type="match status" value="1"/>
</dbReference>
<dbReference type="SUPFAM" id="SSF57701">
    <property type="entry name" value="Zn2/Cys6 DNA-binding domain"/>
    <property type="match status" value="1"/>
</dbReference>
<dbReference type="RefSeq" id="XP_033449012.1">
    <property type="nucleotide sequence ID" value="XM_033594994.1"/>
</dbReference>
<organism evidence="6 7">
    <name type="scientific">Didymella exigua CBS 183.55</name>
    <dbReference type="NCBI Taxonomy" id="1150837"/>
    <lineage>
        <taxon>Eukaryota</taxon>
        <taxon>Fungi</taxon>
        <taxon>Dikarya</taxon>
        <taxon>Ascomycota</taxon>
        <taxon>Pezizomycotina</taxon>
        <taxon>Dothideomycetes</taxon>
        <taxon>Pleosporomycetidae</taxon>
        <taxon>Pleosporales</taxon>
        <taxon>Pleosporineae</taxon>
        <taxon>Didymellaceae</taxon>
        <taxon>Didymella</taxon>
    </lineage>
</organism>
<dbReference type="Pfam" id="PF00132">
    <property type="entry name" value="Hexapep"/>
    <property type="match status" value="1"/>
</dbReference>
<dbReference type="PROSITE" id="PS00463">
    <property type="entry name" value="ZN2_CY6_FUNGAL_1"/>
    <property type="match status" value="1"/>
</dbReference>
<keyword evidence="7" id="KW-1185">Reference proteome</keyword>
<evidence type="ECO:0000256" key="4">
    <source>
        <dbReference type="SAM" id="MobiDB-lite"/>
    </source>
</evidence>
<feature type="compositionally biased region" description="Basic and acidic residues" evidence="4">
    <location>
        <begin position="136"/>
        <end position="164"/>
    </location>
</feature>
<dbReference type="Gene3D" id="2.160.10.10">
    <property type="entry name" value="Hexapeptide repeat proteins"/>
    <property type="match status" value="1"/>
</dbReference>
<evidence type="ECO:0000313" key="7">
    <source>
        <dbReference type="Proteomes" id="UP000800082"/>
    </source>
</evidence>
<feature type="compositionally biased region" description="Polar residues" evidence="4">
    <location>
        <begin position="65"/>
        <end position="77"/>
    </location>
</feature>
<dbReference type="SUPFAM" id="SSF51161">
    <property type="entry name" value="Trimeric LpxA-like enzymes"/>
    <property type="match status" value="1"/>
</dbReference>
<dbReference type="PANTHER" id="PTHR23416:SF76">
    <property type="entry name" value="ZN(II)2CYS6 TRANSCRIPTION FACTOR (EUROFUNG)"/>
    <property type="match status" value="1"/>
</dbReference>
<keyword evidence="2" id="KW-0808">Transferase</keyword>
<dbReference type="GO" id="GO:0008270">
    <property type="term" value="F:zinc ion binding"/>
    <property type="evidence" value="ECO:0007669"/>
    <property type="project" value="InterPro"/>
</dbReference>
<dbReference type="InterPro" id="IPR001138">
    <property type="entry name" value="Zn2Cys6_DnaBD"/>
</dbReference>
<dbReference type="Pfam" id="PF12464">
    <property type="entry name" value="Mac"/>
    <property type="match status" value="1"/>
</dbReference>
<dbReference type="OrthoDB" id="25818at2759"/>